<name>A0A645IQD2_9ZZZZ</name>
<sequence length="71" mass="7640">MACRRIVDVGEQIGVVVGRDGLRLRARHEGGGVERYRIGGCGESLQQICMGCGDCLLRRVLQGAGRAEVRA</sequence>
<proteinExistence type="predicted"/>
<reference evidence="1" key="1">
    <citation type="submission" date="2019-08" db="EMBL/GenBank/DDBJ databases">
        <authorList>
            <person name="Kucharzyk K."/>
            <person name="Murdoch R.W."/>
            <person name="Higgins S."/>
            <person name="Loffler F."/>
        </authorList>
    </citation>
    <scope>NUCLEOTIDE SEQUENCE</scope>
</reference>
<comment type="caution">
    <text evidence="1">The sequence shown here is derived from an EMBL/GenBank/DDBJ whole genome shotgun (WGS) entry which is preliminary data.</text>
</comment>
<dbReference type="AlphaFoldDB" id="A0A645IQD2"/>
<evidence type="ECO:0000313" key="1">
    <source>
        <dbReference type="EMBL" id="MPN53092.1"/>
    </source>
</evidence>
<organism evidence="1">
    <name type="scientific">bioreactor metagenome</name>
    <dbReference type="NCBI Taxonomy" id="1076179"/>
    <lineage>
        <taxon>unclassified sequences</taxon>
        <taxon>metagenomes</taxon>
        <taxon>ecological metagenomes</taxon>
    </lineage>
</organism>
<accession>A0A645IQD2</accession>
<dbReference type="EMBL" id="VSSQ01119882">
    <property type="protein sequence ID" value="MPN53092.1"/>
    <property type="molecule type" value="Genomic_DNA"/>
</dbReference>
<gene>
    <name evidence="1" type="ORF">SDC9_200756</name>
</gene>
<protein>
    <submittedName>
        <fullName evidence="1">Uncharacterized protein</fullName>
    </submittedName>
</protein>